<evidence type="ECO:0000256" key="2">
    <source>
        <dbReference type="ARBA" id="ARBA00022723"/>
    </source>
</evidence>
<name>A0AAD3SGD1_NEPGR</name>
<evidence type="ECO:0000256" key="1">
    <source>
        <dbReference type="ARBA" id="ARBA00004123"/>
    </source>
</evidence>
<evidence type="ECO:0000259" key="10">
    <source>
        <dbReference type="PROSITE" id="PS50157"/>
    </source>
</evidence>
<evidence type="ECO:0000256" key="7">
    <source>
        <dbReference type="ARBA" id="ARBA00023242"/>
    </source>
</evidence>
<sequence length="273" mass="31226">MENSRCWLWAKRRQASDANSDRDNLWEERAFAEDAAGLLGGCVWPQRSYPCKFCMREFRSAQALGGHMNVHRGDRARLTQLPPQEEILQTVRHNDSYPYSSSLGVKDPPQNHSVVKNPNPSSDPCASYGFCATSRDRIRRQKAEEPVYFTPVVREKRIIPCFPSFSCLTSCNSNANGKNQEKKKSVIVDLECQDKEDHSRICDLSISLSLIILRTRNPRMYTSEDDTNCYKRRKMDTSTAHRDDGTSMAHKLDDSSSLDELDLELRLGYQPKL</sequence>
<keyword evidence="5" id="KW-0805">Transcription regulation</keyword>
<comment type="caution">
    <text evidence="11">The sequence shown here is derived from an EMBL/GenBank/DDBJ whole genome shotgun (WGS) entry which is preliminary data.</text>
</comment>
<dbReference type="PROSITE" id="PS50157">
    <property type="entry name" value="ZINC_FINGER_C2H2_2"/>
    <property type="match status" value="1"/>
</dbReference>
<keyword evidence="6" id="KW-0804">Transcription</keyword>
<keyword evidence="2" id="KW-0479">Metal-binding</keyword>
<dbReference type="GO" id="GO:0005634">
    <property type="term" value="C:nucleus"/>
    <property type="evidence" value="ECO:0007669"/>
    <property type="project" value="UniProtKB-SubCell"/>
</dbReference>
<dbReference type="Gene3D" id="3.30.160.60">
    <property type="entry name" value="Classic Zinc Finger"/>
    <property type="match status" value="1"/>
</dbReference>
<dbReference type="Pfam" id="PF13912">
    <property type="entry name" value="zf-C2H2_6"/>
    <property type="match status" value="1"/>
</dbReference>
<dbReference type="SUPFAM" id="SSF57667">
    <property type="entry name" value="beta-beta-alpha zinc fingers"/>
    <property type="match status" value="1"/>
</dbReference>
<evidence type="ECO:0000256" key="4">
    <source>
        <dbReference type="ARBA" id="ARBA00022833"/>
    </source>
</evidence>
<dbReference type="PANTHER" id="PTHR45801:SF5">
    <property type="entry name" value="OS05G0286100 PROTEIN"/>
    <property type="match status" value="1"/>
</dbReference>
<dbReference type="EMBL" id="BSYO01000009">
    <property type="protein sequence ID" value="GMH10174.1"/>
    <property type="molecule type" value="Genomic_DNA"/>
</dbReference>
<dbReference type="InterPro" id="IPR036236">
    <property type="entry name" value="Znf_C2H2_sf"/>
</dbReference>
<evidence type="ECO:0000256" key="5">
    <source>
        <dbReference type="ARBA" id="ARBA00023015"/>
    </source>
</evidence>
<dbReference type="GO" id="GO:0008270">
    <property type="term" value="F:zinc ion binding"/>
    <property type="evidence" value="ECO:0007669"/>
    <property type="project" value="UniProtKB-KW"/>
</dbReference>
<proteinExistence type="predicted"/>
<feature type="region of interest" description="Disordered" evidence="9">
    <location>
        <begin position="102"/>
        <end position="121"/>
    </location>
</feature>
<dbReference type="AlphaFoldDB" id="A0AAD3SGD1"/>
<dbReference type="PANTHER" id="PTHR45801">
    <property type="entry name" value="OS07G0101800 PROTEIN"/>
    <property type="match status" value="1"/>
</dbReference>
<evidence type="ECO:0000256" key="6">
    <source>
        <dbReference type="ARBA" id="ARBA00023163"/>
    </source>
</evidence>
<keyword evidence="12" id="KW-1185">Reference proteome</keyword>
<dbReference type="PROSITE" id="PS00028">
    <property type="entry name" value="ZINC_FINGER_C2H2_1"/>
    <property type="match status" value="1"/>
</dbReference>
<protein>
    <recommendedName>
        <fullName evidence="10">C2H2-type domain-containing protein</fullName>
    </recommendedName>
</protein>
<evidence type="ECO:0000256" key="8">
    <source>
        <dbReference type="PROSITE-ProRule" id="PRU00042"/>
    </source>
</evidence>
<reference evidence="11" key="1">
    <citation type="submission" date="2023-05" db="EMBL/GenBank/DDBJ databases">
        <title>Nepenthes gracilis genome sequencing.</title>
        <authorList>
            <person name="Fukushima K."/>
        </authorList>
    </citation>
    <scope>NUCLEOTIDE SEQUENCE</scope>
    <source>
        <strain evidence="11">SING2019-196</strain>
    </source>
</reference>
<comment type="subcellular location">
    <subcellularLocation>
        <location evidence="1">Nucleus</location>
    </subcellularLocation>
</comment>
<feature type="domain" description="C2H2-type" evidence="10">
    <location>
        <begin position="49"/>
        <end position="76"/>
    </location>
</feature>
<evidence type="ECO:0000256" key="9">
    <source>
        <dbReference type="SAM" id="MobiDB-lite"/>
    </source>
</evidence>
<dbReference type="Proteomes" id="UP001279734">
    <property type="component" value="Unassembled WGS sequence"/>
</dbReference>
<feature type="compositionally biased region" description="Polar residues" evidence="9">
    <location>
        <begin position="110"/>
        <end position="121"/>
    </location>
</feature>
<keyword evidence="4" id="KW-0862">Zinc</keyword>
<organism evidence="11 12">
    <name type="scientific">Nepenthes gracilis</name>
    <name type="common">Slender pitcher plant</name>
    <dbReference type="NCBI Taxonomy" id="150966"/>
    <lineage>
        <taxon>Eukaryota</taxon>
        <taxon>Viridiplantae</taxon>
        <taxon>Streptophyta</taxon>
        <taxon>Embryophyta</taxon>
        <taxon>Tracheophyta</taxon>
        <taxon>Spermatophyta</taxon>
        <taxon>Magnoliopsida</taxon>
        <taxon>eudicotyledons</taxon>
        <taxon>Gunneridae</taxon>
        <taxon>Pentapetalae</taxon>
        <taxon>Caryophyllales</taxon>
        <taxon>Nepenthaceae</taxon>
        <taxon>Nepenthes</taxon>
    </lineage>
</organism>
<keyword evidence="7" id="KW-0539">Nucleus</keyword>
<keyword evidence="3 8" id="KW-0863">Zinc-finger</keyword>
<gene>
    <name evidence="11" type="ORF">Nepgr_012015</name>
</gene>
<evidence type="ECO:0000256" key="3">
    <source>
        <dbReference type="ARBA" id="ARBA00022771"/>
    </source>
</evidence>
<dbReference type="InterPro" id="IPR013087">
    <property type="entry name" value="Znf_C2H2_type"/>
</dbReference>
<accession>A0AAD3SGD1</accession>
<evidence type="ECO:0000313" key="11">
    <source>
        <dbReference type="EMBL" id="GMH10174.1"/>
    </source>
</evidence>
<evidence type="ECO:0000313" key="12">
    <source>
        <dbReference type="Proteomes" id="UP001279734"/>
    </source>
</evidence>
<dbReference type="InterPro" id="IPR052426">
    <property type="entry name" value="Plant_dev_regulator"/>
</dbReference>